<dbReference type="InterPro" id="IPR038116">
    <property type="entry name" value="TrpR-like_sf"/>
</dbReference>
<dbReference type="PANTHER" id="PTHR38025:SF1">
    <property type="entry name" value="TRP OPERON REPRESSOR"/>
    <property type="match status" value="1"/>
</dbReference>
<dbReference type="GO" id="GO:0005737">
    <property type="term" value="C:cytoplasm"/>
    <property type="evidence" value="ECO:0007669"/>
    <property type="project" value="UniProtKB-SubCell"/>
</dbReference>
<dbReference type="InterPro" id="IPR013335">
    <property type="entry name" value="Trp_repress_bac"/>
</dbReference>
<dbReference type="GO" id="GO:0045892">
    <property type="term" value="P:negative regulation of DNA-templated transcription"/>
    <property type="evidence" value="ECO:0007669"/>
    <property type="project" value="UniProtKB-UniRule"/>
</dbReference>
<dbReference type="NCBIfam" id="TIGR01321">
    <property type="entry name" value="TrpR"/>
    <property type="match status" value="1"/>
</dbReference>
<keyword evidence="5 8" id="KW-0805">Transcription regulation</keyword>
<dbReference type="AlphaFoldDB" id="A0A242NIB6"/>
<dbReference type="EMBL" id="NARP01000015">
    <property type="protein sequence ID" value="OTP99620.1"/>
    <property type="molecule type" value="Genomic_DNA"/>
</dbReference>
<organism evidence="9 12">
    <name type="scientific">Gilliamella apicola</name>
    <dbReference type="NCBI Taxonomy" id="1196095"/>
    <lineage>
        <taxon>Bacteria</taxon>
        <taxon>Pseudomonadati</taxon>
        <taxon>Pseudomonadota</taxon>
        <taxon>Gammaproteobacteria</taxon>
        <taxon>Orbales</taxon>
        <taxon>Orbaceae</taxon>
        <taxon>Gilliamella</taxon>
    </lineage>
</organism>
<dbReference type="PIRSF" id="PIRSF003196">
    <property type="entry name" value="Trp_repressor"/>
    <property type="match status" value="1"/>
</dbReference>
<comment type="caution">
    <text evidence="9">The sequence shown here is derived from an EMBL/GenBank/DDBJ whole genome shotgun (WGS) entry which is preliminary data.</text>
</comment>
<evidence type="ECO:0000256" key="1">
    <source>
        <dbReference type="ARBA" id="ARBA00004496"/>
    </source>
</evidence>
<keyword evidence="6 8" id="KW-0238">DNA-binding</keyword>
<dbReference type="InterPro" id="IPR000831">
    <property type="entry name" value="Trp_repress"/>
</dbReference>
<accession>A0A242NIB6</accession>
<comment type="subunit">
    <text evidence="8">Homodimer.</text>
</comment>
<dbReference type="EMBL" id="NART01000011">
    <property type="protein sequence ID" value="OTQ10954.1"/>
    <property type="molecule type" value="Genomic_DNA"/>
</dbReference>
<keyword evidence="3 8" id="KW-0963">Cytoplasm</keyword>
<dbReference type="Pfam" id="PF01371">
    <property type="entry name" value="Trp_repressor"/>
    <property type="match status" value="1"/>
</dbReference>
<evidence type="ECO:0000256" key="2">
    <source>
        <dbReference type="ARBA" id="ARBA00007027"/>
    </source>
</evidence>
<protein>
    <recommendedName>
        <fullName evidence="8">Trp operon repressor homolog</fullName>
    </recommendedName>
</protein>
<dbReference type="OrthoDB" id="5704033at2"/>
<keyword evidence="7 8" id="KW-0804">Transcription</keyword>
<reference evidence="11 12" key="1">
    <citation type="submission" date="2017-03" db="EMBL/GenBank/DDBJ databases">
        <title>Comparative genomics of honeybee gut symbionts reveal geographically distinct and subgroup specific antibiotic resistance.</title>
        <authorList>
            <person name="Ludvigsen J."/>
            <person name="Porcellato D."/>
            <person name="Labee-Lund T.M."/>
            <person name="Amdam G.V."/>
            <person name="Rudi K."/>
        </authorList>
    </citation>
    <scope>NUCLEOTIDE SEQUENCE [LARGE SCALE GENOMIC DNA]</scope>
    <source>
        <strain evidence="9 12">A-7-12</strain>
        <strain evidence="10 11">A-9-12</strain>
    </source>
</reference>
<comment type="subcellular location">
    <subcellularLocation>
        <location evidence="1 8">Cytoplasm</location>
    </subcellularLocation>
</comment>
<sequence length="104" mass="11866">MVTIMKTNEWQQTVKLLHQAFNDGYSLDILKLLMTADERDALITRVKIVHSLLDGSINQRQLKDQLKIGIATVTRGSNSLKEATPEFKKWLENILLSSDNKNIN</sequence>
<proteinExistence type="inferred from homology"/>
<evidence type="ECO:0000256" key="7">
    <source>
        <dbReference type="ARBA" id="ARBA00023163"/>
    </source>
</evidence>
<dbReference type="HAMAP" id="MF_00475">
    <property type="entry name" value="Trp_repressor"/>
    <property type="match status" value="1"/>
</dbReference>
<keyword evidence="4 8" id="KW-0678">Repressor</keyword>
<evidence type="ECO:0000313" key="10">
    <source>
        <dbReference type="EMBL" id="OTQ10954.1"/>
    </source>
</evidence>
<dbReference type="Proteomes" id="UP000194800">
    <property type="component" value="Unassembled WGS sequence"/>
</dbReference>
<evidence type="ECO:0000256" key="3">
    <source>
        <dbReference type="ARBA" id="ARBA00022490"/>
    </source>
</evidence>
<dbReference type="PANTHER" id="PTHR38025">
    <property type="entry name" value="TRP OPERON REPRESSOR"/>
    <property type="match status" value="1"/>
</dbReference>
<evidence type="ECO:0000313" key="9">
    <source>
        <dbReference type="EMBL" id="OTP99620.1"/>
    </source>
</evidence>
<evidence type="ECO:0000313" key="11">
    <source>
        <dbReference type="Proteomes" id="UP000194800"/>
    </source>
</evidence>
<dbReference type="GO" id="GO:0003700">
    <property type="term" value="F:DNA-binding transcription factor activity"/>
    <property type="evidence" value="ECO:0007669"/>
    <property type="project" value="UniProtKB-UniRule"/>
</dbReference>
<feature type="DNA-binding region" evidence="8">
    <location>
        <begin position="59"/>
        <end position="82"/>
    </location>
</feature>
<evidence type="ECO:0000256" key="4">
    <source>
        <dbReference type="ARBA" id="ARBA00022491"/>
    </source>
</evidence>
<dbReference type="InterPro" id="IPR010921">
    <property type="entry name" value="Trp_repressor/repl_initiator"/>
</dbReference>
<evidence type="ECO:0000313" key="12">
    <source>
        <dbReference type="Proteomes" id="UP000194977"/>
    </source>
</evidence>
<dbReference type="Proteomes" id="UP000194977">
    <property type="component" value="Unassembled WGS sequence"/>
</dbReference>
<name>A0A242NIB6_9GAMM</name>
<gene>
    <name evidence="8" type="primary">trpR</name>
    <name evidence="10" type="ORF">B6C91_04180</name>
    <name evidence="9" type="ORF">B6D08_07000</name>
</gene>
<comment type="similarity">
    <text evidence="2 8">Belongs to the TrpR family.</text>
</comment>
<dbReference type="GO" id="GO:0043565">
    <property type="term" value="F:sequence-specific DNA binding"/>
    <property type="evidence" value="ECO:0007669"/>
    <property type="project" value="UniProtKB-UniRule"/>
</dbReference>
<dbReference type="SUPFAM" id="SSF48295">
    <property type="entry name" value="TrpR-like"/>
    <property type="match status" value="1"/>
</dbReference>
<evidence type="ECO:0000256" key="6">
    <source>
        <dbReference type="ARBA" id="ARBA00023125"/>
    </source>
</evidence>
<comment type="function">
    <text evidence="8">This protein is an aporepressor. When complexed with L-tryptophan it binds the operator region of the trp operon and prevents the initiation of transcription.</text>
</comment>
<dbReference type="Gene3D" id="1.10.1270.10">
    <property type="entry name" value="TrpR-like"/>
    <property type="match status" value="1"/>
</dbReference>
<evidence type="ECO:0000256" key="5">
    <source>
        <dbReference type="ARBA" id="ARBA00023015"/>
    </source>
</evidence>
<evidence type="ECO:0000256" key="8">
    <source>
        <dbReference type="HAMAP-Rule" id="MF_00475"/>
    </source>
</evidence>
<keyword evidence="11" id="KW-1185">Reference proteome</keyword>